<protein>
    <recommendedName>
        <fullName evidence="2">YdbS-like PH domain-containing protein</fullName>
    </recommendedName>
</protein>
<dbReference type="PANTHER" id="PTHR37938">
    <property type="entry name" value="BLL0215 PROTEIN"/>
    <property type="match status" value="1"/>
</dbReference>
<organism evidence="3 4">
    <name type="scientific">Stenotrophobium rhamnosiphilum</name>
    <dbReference type="NCBI Taxonomy" id="2029166"/>
    <lineage>
        <taxon>Bacteria</taxon>
        <taxon>Pseudomonadati</taxon>
        <taxon>Pseudomonadota</taxon>
        <taxon>Gammaproteobacteria</taxon>
        <taxon>Nevskiales</taxon>
        <taxon>Nevskiaceae</taxon>
        <taxon>Stenotrophobium</taxon>
    </lineage>
</organism>
<sequence length="145" mass="16921">MDAQETLIWEGSPSQWTNFKLFFICGLLAFLIVPIFIALWRWLETRKHVYRVTTQRIIITQGVLTRRTDQLELYRAKDASMLEPFWLRIFKLGHVDLVTSDPTTPTLRLQAVPNAASLREQLRNVIETLRVSKGIRELDLGEVRL</sequence>
<dbReference type="Proteomes" id="UP000244248">
    <property type="component" value="Unassembled WGS sequence"/>
</dbReference>
<evidence type="ECO:0000259" key="2">
    <source>
        <dbReference type="Pfam" id="PF03703"/>
    </source>
</evidence>
<feature type="domain" description="YdbS-like PH" evidence="2">
    <location>
        <begin position="46"/>
        <end position="122"/>
    </location>
</feature>
<evidence type="ECO:0000313" key="4">
    <source>
        <dbReference type="Proteomes" id="UP000244248"/>
    </source>
</evidence>
<dbReference type="Pfam" id="PF03703">
    <property type="entry name" value="bPH_2"/>
    <property type="match status" value="1"/>
</dbReference>
<keyword evidence="4" id="KW-1185">Reference proteome</keyword>
<comment type="caution">
    <text evidence="3">The sequence shown here is derived from an EMBL/GenBank/DDBJ whole genome shotgun (WGS) entry which is preliminary data.</text>
</comment>
<dbReference type="EMBL" id="QANS01000008">
    <property type="protein sequence ID" value="PTU29060.1"/>
    <property type="molecule type" value="Genomic_DNA"/>
</dbReference>
<dbReference type="PANTHER" id="PTHR37938:SF1">
    <property type="entry name" value="BLL0215 PROTEIN"/>
    <property type="match status" value="1"/>
</dbReference>
<accession>A0A2T5MBE0</accession>
<keyword evidence="1" id="KW-0472">Membrane</keyword>
<proteinExistence type="predicted"/>
<evidence type="ECO:0000256" key="1">
    <source>
        <dbReference type="SAM" id="Phobius"/>
    </source>
</evidence>
<gene>
    <name evidence="3" type="ORF">CJD38_17015</name>
</gene>
<dbReference type="OrthoDB" id="155986at2"/>
<reference evidence="3 4" key="1">
    <citation type="submission" date="2018-04" db="EMBL/GenBank/DDBJ databases">
        <title>Novel species isolated from glacier.</title>
        <authorList>
            <person name="Liu Q."/>
            <person name="Xin Y.-H."/>
        </authorList>
    </citation>
    <scope>NUCLEOTIDE SEQUENCE [LARGE SCALE GENOMIC DNA]</scope>
    <source>
        <strain evidence="3 4">GT1R17</strain>
    </source>
</reference>
<keyword evidence="1" id="KW-0812">Transmembrane</keyword>
<dbReference type="InterPro" id="IPR005182">
    <property type="entry name" value="YdbS-like_PH"/>
</dbReference>
<dbReference type="RefSeq" id="WP_107941591.1">
    <property type="nucleotide sequence ID" value="NZ_QANS01000008.1"/>
</dbReference>
<keyword evidence="1" id="KW-1133">Transmembrane helix</keyword>
<evidence type="ECO:0000313" key="3">
    <source>
        <dbReference type="EMBL" id="PTU29060.1"/>
    </source>
</evidence>
<dbReference type="AlphaFoldDB" id="A0A2T5MBE0"/>
<feature type="transmembrane region" description="Helical" evidence="1">
    <location>
        <begin position="21"/>
        <end position="43"/>
    </location>
</feature>
<name>A0A2T5MBE0_9GAMM</name>